<protein>
    <submittedName>
        <fullName evidence="2">Transposase DDE domain protein</fullName>
    </submittedName>
</protein>
<dbReference type="GO" id="GO:0003677">
    <property type="term" value="F:DNA binding"/>
    <property type="evidence" value="ECO:0007669"/>
    <property type="project" value="InterPro"/>
</dbReference>
<dbReference type="EMBL" id="SJPL01000001">
    <property type="protein sequence ID" value="TWT68228.1"/>
    <property type="molecule type" value="Genomic_DNA"/>
</dbReference>
<sequence length="458" mass="52773">MFQSELSSFRRRLIVARQSGDLYFASLLDRKTIASAFGEATGILDSARIYTTAVTLWVFLSQVLSVDHGCVSAVAKLIHYRCARGLGRCSSKTGMYCIARDKLDESAMHRLVTKVGQDIDDQAPDDWLWLGHRVVTGDGTTITMADTPENEAEYPQQRGQAVGCGFPIMRVVVLFALSTGVVLETAMGKYRGKLTAEVSLFREVDQIIQEDDVFLADRAYSSWFDMARLMSRGAHVVVRKHQLRKSDFRTGIRYGQDDHTIHLDKPSRPDWMSDREYAEYPDFITIREIKIRVDNQGFRTRVIIVHTSLLDDRDYSKDDISALFRRRWQAELHLRSLKTIMQMDHLRCKRPHRVRNDLRAHMLAYNLIRQVMCDAAMSGKLQPWQVSFKRTMSTLVELLPTLNVISNVDELCEVLFQSCRRQVVGNRPDRYEPRVLKRRAKGYKLMQKPRRDYKPGEA</sequence>
<dbReference type="Proteomes" id="UP000317238">
    <property type="component" value="Unassembled WGS sequence"/>
</dbReference>
<feature type="domain" description="Transposase IS4-like" evidence="1">
    <location>
        <begin position="131"/>
        <end position="367"/>
    </location>
</feature>
<dbReference type="SUPFAM" id="SSF53098">
    <property type="entry name" value="Ribonuclease H-like"/>
    <property type="match status" value="1"/>
</dbReference>
<dbReference type="InterPro" id="IPR012337">
    <property type="entry name" value="RNaseH-like_sf"/>
</dbReference>
<dbReference type="InterPro" id="IPR047952">
    <property type="entry name" value="Transpos_IS4"/>
</dbReference>
<name>A0A5C5XZS3_9PLAN</name>
<reference evidence="2 3" key="1">
    <citation type="submission" date="2019-02" db="EMBL/GenBank/DDBJ databases">
        <title>Deep-cultivation of Planctomycetes and their phenomic and genomic characterization uncovers novel biology.</title>
        <authorList>
            <person name="Wiegand S."/>
            <person name="Jogler M."/>
            <person name="Boedeker C."/>
            <person name="Pinto D."/>
            <person name="Vollmers J."/>
            <person name="Rivas-Marin E."/>
            <person name="Kohn T."/>
            <person name="Peeters S.H."/>
            <person name="Heuer A."/>
            <person name="Rast P."/>
            <person name="Oberbeckmann S."/>
            <person name="Bunk B."/>
            <person name="Jeske O."/>
            <person name="Meyerdierks A."/>
            <person name="Storesund J.E."/>
            <person name="Kallscheuer N."/>
            <person name="Luecker S."/>
            <person name="Lage O.M."/>
            <person name="Pohl T."/>
            <person name="Merkel B.J."/>
            <person name="Hornburger P."/>
            <person name="Mueller R.-W."/>
            <person name="Bruemmer F."/>
            <person name="Labrenz M."/>
            <person name="Spormann A.M."/>
            <person name="Op Den Camp H."/>
            <person name="Overmann J."/>
            <person name="Amann R."/>
            <person name="Jetten M.S.M."/>
            <person name="Mascher T."/>
            <person name="Medema M.H."/>
            <person name="Devos D.P."/>
            <person name="Kaster A.-K."/>
            <person name="Ovreas L."/>
            <person name="Rohde M."/>
            <person name="Galperin M.Y."/>
            <person name="Jogler C."/>
        </authorList>
    </citation>
    <scope>NUCLEOTIDE SEQUENCE [LARGE SCALE GENOMIC DNA]</scope>
    <source>
        <strain evidence="2 3">Pan14r</strain>
    </source>
</reference>
<dbReference type="RefSeq" id="WP_146438203.1">
    <property type="nucleotide sequence ID" value="NZ_SJPL01000001.1"/>
</dbReference>
<comment type="caution">
    <text evidence="2">The sequence shown here is derived from an EMBL/GenBank/DDBJ whole genome shotgun (WGS) entry which is preliminary data.</text>
</comment>
<proteinExistence type="predicted"/>
<dbReference type="PANTHER" id="PTHR37529:SF1">
    <property type="entry name" value="TRANSPOSASE INSG FOR INSERTION SEQUENCE ELEMENT IS4-RELATED"/>
    <property type="match status" value="1"/>
</dbReference>
<dbReference type="NCBIfam" id="NF033592">
    <property type="entry name" value="transpos_IS4_1"/>
    <property type="match status" value="1"/>
</dbReference>
<gene>
    <name evidence="2" type="ORF">Pan14r_04710</name>
</gene>
<dbReference type="InterPro" id="IPR002559">
    <property type="entry name" value="Transposase_11"/>
</dbReference>
<organism evidence="2 3">
    <name type="scientific">Crateriforma conspicua</name>
    <dbReference type="NCBI Taxonomy" id="2527996"/>
    <lineage>
        <taxon>Bacteria</taxon>
        <taxon>Pseudomonadati</taxon>
        <taxon>Planctomycetota</taxon>
        <taxon>Planctomycetia</taxon>
        <taxon>Planctomycetales</taxon>
        <taxon>Planctomycetaceae</taxon>
        <taxon>Crateriforma</taxon>
    </lineage>
</organism>
<dbReference type="Pfam" id="PF01609">
    <property type="entry name" value="DDE_Tnp_1"/>
    <property type="match status" value="1"/>
</dbReference>
<accession>A0A5C5XZS3</accession>
<dbReference type="OrthoDB" id="290144at2"/>
<evidence type="ECO:0000313" key="2">
    <source>
        <dbReference type="EMBL" id="TWT68228.1"/>
    </source>
</evidence>
<keyword evidence="3" id="KW-1185">Reference proteome</keyword>
<dbReference type="GO" id="GO:0004803">
    <property type="term" value="F:transposase activity"/>
    <property type="evidence" value="ECO:0007669"/>
    <property type="project" value="InterPro"/>
</dbReference>
<evidence type="ECO:0000259" key="1">
    <source>
        <dbReference type="Pfam" id="PF01609"/>
    </source>
</evidence>
<dbReference type="GO" id="GO:0006313">
    <property type="term" value="P:DNA transposition"/>
    <property type="evidence" value="ECO:0007669"/>
    <property type="project" value="InterPro"/>
</dbReference>
<dbReference type="PANTHER" id="PTHR37529">
    <property type="entry name" value="TRANSPOSASE INSG FOR INSERTION SEQUENCE ELEMENT IS4-RELATED"/>
    <property type="match status" value="1"/>
</dbReference>
<evidence type="ECO:0000313" key="3">
    <source>
        <dbReference type="Proteomes" id="UP000317238"/>
    </source>
</evidence>
<dbReference type="AlphaFoldDB" id="A0A5C5XZS3"/>